<comment type="caution">
    <text evidence="1">The sequence shown here is derived from an EMBL/GenBank/DDBJ whole genome shotgun (WGS) entry which is preliminary data.</text>
</comment>
<protein>
    <submittedName>
        <fullName evidence="1">Uncharacterized protein</fullName>
    </submittedName>
</protein>
<dbReference type="EMBL" id="CM044704">
    <property type="protein sequence ID" value="KAI5668803.1"/>
    <property type="molecule type" value="Genomic_DNA"/>
</dbReference>
<evidence type="ECO:0000313" key="1">
    <source>
        <dbReference type="EMBL" id="KAI5668803.1"/>
    </source>
</evidence>
<reference evidence="2" key="1">
    <citation type="journal article" date="2023" name="Nat. Plants">
        <title>Single-cell RNA sequencing provides a high-resolution roadmap for understanding the multicellular compartmentation of specialized metabolism.</title>
        <authorList>
            <person name="Sun S."/>
            <person name="Shen X."/>
            <person name="Li Y."/>
            <person name="Li Y."/>
            <person name="Wang S."/>
            <person name="Li R."/>
            <person name="Zhang H."/>
            <person name="Shen G."/>
            <person name="Guo B."/>
            <person name="Wei J."/>
            <person name="Xu J."/>
            <person name="St-Pierre B."/>
            <person name="Chen S."/>
            <person name="Sun C."/>
        </authorList>
    </citation>
    <scope>NUCLEOTIDE SEQUENCE [LARGE SCALE GENOMIC DNA]</scope>
</reference>
<sequence length="177" mass="19735">MNFVFHLSTFDHCFSLHQDSRVMEEDRSWMYRRTVPGVMRISSEFQLGVKRLHMENCRWVTDRLLGKVVLQEMLKATLTMREVHNEIKVAFSNASNSECLKSLSWGPSKRMVRGSKKRAHQAAGSTPMAFTSIEMASTLASIPLRTSLSLVAASIPPGTSTPPVAASIPLVTLTPFP</sequence>
<dbReference type="Proteomes" id="UP001060085">
    <property type="component" value="Linkage Group LG04"/>
</dbReference>
<keyword evidence="2" id="KW-1185">Reference proteome</keyword>
<accession>A0ACC0B8C4</accession>
<gene>
    <name evidence="1" type="ORF">M9H77_18656</name>
</gene>
<proteinExistence type="predicted"/>
<organism evidence="1 2">
    <name type="scientific">Catharanthus roseus</name>
    <name type="common">Madagascar periwinkle</name>
    <name type="synonym">Vinca rosea</name>
    <dbReference type="NCBI Taxonomy" id="4058"/>
    <lineage>
        <taxon>Eukaryota</taxon>
        <taxon>Viridiplantae</taxon>
        <taxon>Streptophyta</taxon>
        <taxon>Embryophyta</taxon>
        <taxon>Tracheophyta</taxon>
        <taxon>Spermatophyta</taxon>
        <taxon>Magnoliopsida</taxon>
        <taxon>eudicotyledons</taxon>
        <taxon>Gunneridae</taxon>
        <taxon>Pentapetalae</taxon>
        <taxon>asterids</taxon>
        <taxon>lamiids</taxon>
        <taxon>Gentianales</taxon>
        <taxon>Apocynaceae</taxon>
        <taxon>Rauvolfioideae</taxon>
        <taxon>Vinceae</taxon>
        <taxon>Catharanthinae</taxon>
        <taxon>Catharanthus</taxon>
    </lineage>
</organism>
<name>A0ACC0B8C4_CATRO</name>
<evidence type="ECO:0000313" key="2">
    <source>
        <dbReference type="Proteomes" id="UP001060085"/>
    </source>
</evidence>